<dbReference type="PROSITE" id="PS00028">
    <property type="entry name" value="ZINC_FINGER_C2H2_1"/>
    <property type="match status" value="2"/>
</dbReference>
<keyword evidence="2" id="KW-0863">Zinc-finger</keyword>
<dbReference type="OrthoDB" id="9406869at2759"/>
<dbReference type="SMART" id="SM00355">
    <property type="entry name" value="ZnF_C2H2"/>
    <property type="match status" value="4"/>
</dbReference>
<dbReference type="GO" id="GO:0003700">
    <property type="term" value="F:DNA-binding transcription factor activity"/>
    <property type="evidence" value="ECO:0007669"/>
    <property type="project" value="InterPro"/>
</dbReference>
<dbReference type="PROSITE" id="PS50157">
    <property type="entry name" value="ZINC_FINGER_C2H2_2"/>
    <property type="match status" value="3"/>
</dbReference>
<evidence type="ECO:0000256" key="1">
    <source>
        <dbReference type="ARBA" id="ARBA00023452"/>
    </source>
</evidence>
<comment type="similarity">
    <text evidence="1">Belongs to the WIP C2H2-type zinc-finger protein family.</text>
</comment>
<keyword evidence="2" id="KW-0479">Metal-binding</keyword>
<feature type="domain" description="C2H2-type" evidence="4">
    <location>
        <begin position="244"/>
        <end position="265"/>
    </location>
</feature>
<dbReference type="InterPro" id="IPR043584">
    <property type="entry name" value="WIP1/2/3/4/5/6"/>
</dbReference>
<dbReference type="Proteomes" id="UP000504607">
    <property type="component" value="Chromosome 10"/>
</dbReference>
<evidence type="ECO:0000256" key="2">
    <source>
        <dbReference type="PROSITE-ProRule" id="PRU00042"/>
    </source>
</evidence>
<dbReference type="SUPFAM" id="SSF57667">
    <property type="entry name" value="beta-beta-alpha zinc fingers"/>
    <property type="match status" value="2"/>
</dbReference>
<dbReference type="Gene3D" id="3.30.160.60">
    <property type="entry name" value="Classic Zinc Finger"/>
    <property type="match status" value="2"/>
</dbReference>
<keyword evidence="5" id="KW-1185">Reference proteome</keyword>
<evidence type="ECO:0000313" key="6">
    <source>
        <dbReference type="RefSeq" id="XP_010931586.1"/>
    </source>
</evidence>
<evidence type="ECO:0000313" key="5">
    <source>
        <dbReference type="Proteomes" id="UP000504607"/>
    </source>
</evidence>
<protein>
    <submittedName>
        <fullName evidence="6">Zinc finger protein ENHYDROUS</fullName>
    </submittedName>
</protein>
<dbReference type="InParanoid" id="A0A6I9RSX3"/>
<evidence type="ECO:0000256" key="3">
    <source>
        <dbReference type="SAM" id="MobiDB-lite"/>
    </source>
</evidence>
<dbReference type="PANTHER" id="PTHR45878:SF44">
    <property type="entry name" value="C2H2-TYPE DOMAIN-CONTAINING PROTEIN"/>
    <property type="match status" value="1"/>
</dbReference>
<accession>A0A6I9RSX3</accession>
<dbReference type="InterPro" id="IPR013087">
    <property type="entry name" value="Znf_C2H2_type"/>
</dbReference>
<dbReference type="InterPro" id="IPR036236">
    <property type="entry name" value="Znf_C2H2_sf"/>
</dbReference>
<feature type="region of interest" description="Disordered" evidence="3">
    <location>
        <begin position="291"/>
        <end position="318"/>
    </location>
</feature>
<dbReference type="Pfam" id="PF00096">
    <property type="entry name" value="zf-C2H2"/>
    <property type="match status" value="2"/>
</dbReference>
<proteinExistence type="inferred from homology"/>
<reference evidence="6" key="1">
    <citation type="submission" date="2025-08" db="UniProtKB">
        <authorList>
            <consortium name="RefSeq"/>
        </authorList>
    </citation>
    <scope>IDENTIFICATION</scope>
</reference>
<feature type="domain" description="C2H2-type" evidence="4">
    <location>
        <begin position="214"/>
        <end position="242"/>
    </location>
</feature>
<evidence type="ECO:0000259" key="4">
    <source>
        <dbReference type="PROSITE" id="PS50157"/>
    </source>
</evidence>
<dbReference type="AlphaFoldDB" id="A0A6I9RSX3"/>
<dbReference type="GO" id="GO:0008270">
    <property type="term" value="F:zinc ion binding"/>
    <property type="evidence" value="ECO:0007669"/>
    <property type="project" value="UniProtKB-KW"/>
</dbReference>
<organism evidence="5 6">
    <name type="scientific">Elaeis guineensis var. tenera</name>
    <name type="common">Oil palm</name>
    <dbReference type="NCBI Taxonomy" id="51953"/>
    <lineage>
        <taxon>Eukaryota</taxon>
        <taxon>Viridiplantae</taxon>
        <taxon>Streptophyta</taxon>
        <taxon>Embryophyta</taxon>
        <taxon>Tracheophyta</taxon>
        <taxon>Spermatophyta</taxon>
        <taxon>Magnoliopsida</taxon>
        <taxon>Liliopsida</taxon>
        <taxon>Arecaceae</taxon>
        <taxon>Arecoideae</taxon>
        <taxon>Cocoseae</taxon>
        <taxon>Elaeidinae</taxon>
        <taxon>Elaeis</taxon>
    </lineage>
</organism>
<keyword evidence="2" id="KW-0862">Zinc</keyword>
<gene>
    <name evidence="6" type="primary">LOC105052466</name>
</gene>
<dbReference type="PANTHER" id="PTHR45878">
    <property type="entry name" value="ZINC FINGER PROTEIN WIP2"/>
    <property type="match status" value="1"/>
</dbReference>
<name>A0A6I9RSX3_ELAGV</name>
<sequence length="347" mass="38784">MDYSSSLPLPGSPFPLNPQDFPNFPPFPLSEELKFLCPDLALPPDFYNVGSPSAMDPQVSSDFSFPVSKDAVFPFDPAVSVEDLEFIDAQLEFRVHDNVVQGDIFPQDPNVGSLDSGESNLTPQNPVQNAEFKDLRKSQKIYGLREGKKALKVATVSVDMIRNRRPFKCMHGGCEKTFKNAQTLSMHYRTHDKNMSDVLATSALKAGQNKKIPCRCPVCGRIFVGLYELRRHFGRKHSEGEKMHNCKKCGKKFYIEVDLRDHEKLCGEMVGCKCGLKFAFKCNLQAHKRTHPECVGKPSNSPENRNVEKDQSSSSPSLGLMGMKLEDIWALGCRARLDALVPAVVKK</sequence>
<dbReference type="RefSeq" id="XP_010931586.1">
    <property type="nucleotide sequence ID" value="XM_010933284.1"/>
</dbReference>
<feature type="domain" description="C2H2-type" evidence="4">
    <location>
        <begin position="167"/>
        <end position="196"/>
    </location>
</feature>